<feature type="transmembrane region" description="Helical" evidence="6">
    <location>
        <begin position="255"/>
        <end position="277"/>
    </location>
</feature>
<keyword evidence="5 6" id="KW-0472">Membrane</keyword>
<evidence type="ECO:0000313" key="7">
    <source>
        <dbReference type="EMBL" id="CAK7897827.1"/>
    </source>
</evidence>
<feature type="transmembrane region" description="Helical" evidence="6">
    <location>
        <begin position="336"/>
        <end position="356"/>
    </location>
</feature>
<dbReference type="Proteomes" id="UP001497600">
    <property type="component" value="Chromosome B"/>
</dbReference>
<sequence length="555" mass="63515">MGDIPYITSYNSTDEEDIPLVVKKSHVSTSICSISSESSITLNLEENPFIDPEVAEYYRNVYDRSHYECRGEFDPDLKWTLEEEKNVVRKLDKKAALFACIMFVGLQIDRGNLGQAVSDNMLGDLNLTTDDYNTANTIFLIMFILAELPSQLVSKWIGPDRWIPIQMISWSLVASSQAFINSKTAFFVARALTALLSGGFIPTMVLWLSYFYKSKELPVRLSWFWTTLSIVQIFTSILAFGILRLRGVLGWEGWRWLFLLEGTFTFFIGIGSIFMMVPSAVQTKTWLTPNGWFTPRELGIVVNRVLRDDPSKGDMNNRQALSFSGVLKSLYDYDLWPIYFIGLIAYVPVSTMNSYLTITLKNLGWSTFNVNLLTIPHNIFHIITLLGITGLSERLNERSLVSLLVPLWLLPLLGFLCWWKGSMVNPWGTWALCNLILGAPYIHAICVSWVSRNSGSIRTRSVSSAIYNMSVQVGGIFAANIYRSDDAPIYKRGNRTLFWISFTLIPLLLGTKWYYSWRNKCREQIWNRMSPQERYAYMHGTTDEGNKRLDFRFAT</sequence>
<evidence type="ECO:0000256" key="3">
    <source>
        <dbReference type="ARBA" id="ARBA00022692"/>
    </source>
</evidence>
<feature type="transmembrane region" description="Helical" evidence="6">
    <location>
        <begin position="427"/>
        <end position="450"/>
    </location>
</feature>
<protein>
    <recommendedName>
        <fullName evidence="9">Allantoate permease</fullName>
    </recommendedName>
</protein>
<evidence type="ECO:0000256" key="2">
    <source>
        <dbReference type="ARBA" id="ARBA00022448"/>
    </source>
</evidence>
<accession>A0ABP0E827</accession>
<dbReference type="Gene3D" id="1.20.1250.20">
    <property type="entry name" value="MFS general substrate transporter like domains"/>
    <property type="match status" value="2"/>
</dbReference>
<dbReference type="Pfam" id="PF07690">
    <property type="entry name" value="MFS_1"/>
    <property type="match status" value="1"/>
</dbReference>
<dbReference type="EMBL" id="OZ004254">
    <property type="protein sequence ID" value="CAK7897827.1"/>
    <property type="molecule type" value="Genomic_DNA"/>
</dbReference>
<name>A0ABP0E827_9ASCO</name>
<dbReference type="SUPFAM" id="SSF103473">
    <property type="entry name" value="MFS general substrate transporter"/>
    <property type="match status" value="1"/>
</dbReference>
<feature type="transmembrane region" description="Helical" evidence="6">
    <location>
        <begin position="497"/>
        <end position="515"/>
    </location>
</feature>
<evidence type="ECO:0000256" key="1">
    <source>
        <dbReference type="ARBA" id="ARBA00004141"/>
    </source>
</evidence>
<dbReference type="InterPro" id="IPR011701">
    <property type="entry name" value="MFS"/>
</dbReference>
<gene>
    <name evidence="7" type="ORF">CAAN4_B11584</name>
</gene>
<evidence type="ECO:0000313" key="8">
    <source>
        <dbReference type="Proteomes" id="UP001497600"/>
    </source>
</evidence>
<reference evidence="7 8" key="1">
    <citation type="submission" date="2024-01" db="EMBL/GenBank/DDBJ databases">
        <authorList>
            <consortium name="Genoscope - CEA"/>
            <person name="William W."/>
        </authorList>
    </citation>
    <scope>NUCLEOTIDE SEQUENCE [LARGE SCALE GENOMIC DNA]</scope>
    <source>
        <strain evidence="7 8">29B2s-10</strain>
    </source>
</reference>
<keyword evidence="2" id="KW-0813">Transport</keyword>
<dbReference type="PANTHER" id="PTHR43791:SF29">
    <property type="entry name" value="MAJOR FACILITATOR SUPERFAMILY (MFS) PROFILE DOMAIN-CONTAINING PROTEIN"/>
    <property type="match status" value="1"/>
</dbReference>
<feature type="transmembrane region" description="Helical" evidence="6">
    <location>
        <begin position="400"/>
        <end position="421"/>
    </location>
</feature>
<keyword evidence="4 6" id="KW-1133">Transmembrane helix</keyword>
<keyword evidence="3 6" id="KW-0812">Transmembrane</keyword>
<evidence type="ECO:0000256" key="5">
    <source>
        <dbReference type="ARBA" id="ARBA00023136"/>
    </source>
</evidence>
<evidence type="ECO:0008006" key="9">
    <source>
        <dbReference type="Google" id="ProtNLM"/>
    </source>
</evidence>
<organism evidence="7 8">
    <name type="scientific">[Candida] anglica</name>
    <dbReference type="NCBI Taxonomy" id="148631"/>
    <lineage>
        <taxon>Eukaryota</taxon>
        <taxon>Fungi</taxon>
        <taxon>Dikarya</taxon>
        <taxon>Ascomycota</taxon>
        <taxon>Saccharomycotina</taxon>
        <taxon>Pichiomycetes</taxon>
        <taxon>Debaryomycetaceae</taxon>
        <taxon>Kurtzmaniella</taxon>
    </lineage>
</organism>
<evidence type="ECO:0000256" key="4">
    <source>
        <dbReference type="ARBA" id="ARBA00022989"/>
    </source>
</evidence>
<feature type="transmembrane region" description="Helical" evidence="6">
    <location>
        <begin position="186"/>
        <end position="211"/>
    </location>
</feature>
<keyword evidence="8" id="KW-1185">Reference proteome</keyword>
<comment type="subcellular location">
    <subcellularLocation>
        <location evidence="1">Membrane</location>
        <topology evidence="1">Multi-pass membrane protein</topology>
    </subcellularLocation>
</comment>
<dbReference type="PANTHER" id="PTHR43791">
    <property type="entry name" value="PERMEASE-RELATED"/>
    <property type="match status" value="1"/>
</dbReference>
<feature type="transmembrane region" description="Helical" evidence="6">
    <location>
        <begin position="462"/>
        <end position="482"/>
    </location>
</feature>
<dbReference type="InterPro" id="IPR036259">
    <property type="entry name" value="MFS_trans_sf"/>
</dbReference>
<proteinExistence type="predicted"/>
<feature type="transmembrane region" description="Helical" evidence="6">
    <location>
        <begin position="368"/>
        <end position="388"/>
    </location>
</feature>
<evidence type="ECO:0000256" key="6">
    <source>
        <dbReference type="SAM" id="Phobius"/>
    </source>
</evidence>
<feature type="transmembrane region" description="Helical" evidence="6">
    <location>
        <begin position="223"/>
        <end position="243"/>
    </location>
</feature>